<comment type="similarity">
    <text evidence="2">Belongs to the Orn/Lys/Arg decarboxylase class-I family.</text>
</comment>
<protein>
    <submittedName>
        <fullName evidence="8">Arginine decarboxylase</fullName>
        <ecNumber evidence="8">4.1.1.19</ecNumber>
    </submittedName>
    <submittedName>
        <fullName evidence="9">Arginine/lysine/ornithine decarboxylase</fullName>
    </submittedName>
</protein>
<evidence type="ECO:0000313" key="9">
    <source>
        <dbReference type="EMBL" id="SHK68979.1"/>
    </source>
</evidence>
<proteinExistence type="inferred from homology"/>
<evidence type="ECO:0000259" key="6">
    <source>
        <dbReference type="Pfam" id="PF01276"/>
    </source>
</evidence>
<accession>A0A150FU94</accession>
<dbReference type="RefSeq" id="WP_331721858.1">
    <property type="nucleotide sequence ID" value="NZ_FRBG01000004.1"/>
</dbReference>
<dbReference type="EMBL" id="LSFY01000001">
    <property type="protein sequence ID" value="KXZ40610.1"/>
    <property type="molecule type" value="Genomic_DNA"/>
</dbReference>
<dbReference type="Proteomes" id="UP000092605">
    <property type="component" value="Unassembled WGS sequence"/>
</dbReference>
<dbReference type="Gene3D" id="3.40.640.10">
    <property type="entry name" value="Type I PLP-dependent aspartate aminotransferase-like (Major domain)"/>
    <property type="match status" value="1"/>
</dbReference>
<evidence type="ECO:0000259" key="7">
    <source>
        <dbReference type="Pfam" id="PF03711"/>
    </source>
</evidence>
<feature type="domain" description="Orn/Lys/Arg decarboxylases family 1 pyridoxal-P attachment site" evidence="6">
    <location>
        <begin position="9"/>
        <end position="324"/>
    </location>
</feature>
<dbReference type="InterPro" id="IPR008286">
    <property type="entry name" value="Prn/Lys/Arg_de-COase_C"/>
</dbReference>
<gene>
    <name evidence="8" type="ORF">JWYL7_1685</name>
    <name evidence="9" type="ORF">SAMN05661008_00692</name>
</gene>
<dbReference type="EC" id="4.1.1.19" evidence="8"/>
<organism evidence="8 10">
    <name type="scientific">Alkalithermobacter thermoalcaliphilus JW-YL-7 = DSM 7308</name>
    <dbReference type="NCBI Taxonomy" id="1121328"/>
    <lineage>
        <taxon>Bacteria</taxon>
        <taxon>Bacillati</taxon>
        <taxon>Bacillota</taxon>
        <taxon>Clostridia</taxon>
        <taxon>Peptostreptococcales</taxon>
        <taxon>Tepidibacteraceae</taxon>
        <taxon>Alkalithermobacter</taxon>
    </lineage>
</organism>
<dbReference type="InterPro" id="IPR000310">
    <property type="entry name" value="Orn/Lys/Arg_deCO2ase_major_dom"/>
</dbReference>
<feature type="domain" description="Orn/Lys/Arg decarboxylase C-terminal" evidence="7">
    <location>
        <begin position="374"/>
        <end position="465"/>
    </location>
</feature>
<dbReference type="SUPFAM" id="SSF55904">
    <property type="entry name" value="Ornithine decarboxylase C-terminal domain"/>
    <property type="match status" value="1"/>
</dbReference>
<dbReference type="STRING" id="1121328.JWYL7_1685"/>
<dbReference type="Pfam" id="PF03711">
    <property type="entry name" value="OKR_DC_1_C"/>
    <property type="match status" value="1"/>
</dbReference>
<evidence type="ECO:0000313" key="11">
    <source>
        <dbReference type="Proteomes" id="UP000323392"/>
    </source>
</evidence>
<name>A0A150FU94_CLOPD</name>
<dbReference type="InterPro" id="IPR052357">
    <property type="entry name" value="Orn_Lys_Arg_decarboxylase-I"/>
</dbReference>
<dbReference type="InterPro" id="IPR015421">
    <property type="entry name" value="PyrdxlP-dep_Trfase_major"/>
</dbReference>
<evidence type="ECO:0000256" key="1">
    <source>
        <dbReference type="ARBA" id="ARBA00001933"/>
    </source>
</evidence>
<dbReference type="Pfam" id="PF01276">
    <property type="entry name" value="OKR_DC_1"/>
    <property type="match status" value="1"/>
</dbReference>
<keyword evidence="5 8" id="KW-0456">Lyase</keyword>
<evidence type="ECO:0000256" key="3">
    <source>
        <dbReference type="ARBA" id="ARBA00022793"/>
    </source>
</evidence>
<comment type="caution">
    <text evidence="8">The sequence shown here is derived from an EMBL/GenBank/DDBJ whole genome shotgun (WGS) entry which is preliminary data.</text>
</comment>
<dbReference type="GO" id="GO:0008792">
    <property type="term" value="F:arginine decarboxylase activity"/>
    <property type="evidence" value="ECO:0007669"/>
    <property type="project" value="UniProtKB-EC"/>
</dbReference>
<evidence type="ECO:0000256" key="2">
    <source>
        <dbReference type="ARBA" id="ARBA00010671"/>
    </source>
</evidence>
<dbReference type="PATRIC" id="fig|1121328.3.peg.1696"/>
<dbReference type="AlphaFoldDB" id="A0A150FU94"/>
<dbReference type="SUPFAM" id="SSF53383">
    <property type="entry name" value="PLP-dependent transferases"/>
    <property type="match status" value="1"/>
</dbReference>
<dbReference type="InterPro" id="IPR015424">
    <property type="entry name" value="PyrdxlP-dep_Trfase"/>
</dbReference>
<evidence type="ECO:0000256" key="4">
    <source>
        <dbReference type="ARBA" id="ARBA00022898"/>
    </source>
</evidence>
<evidence type="ECO:0000313" key="8">
    <source>
        <dbReference type="EMBL" id="KXZ40610.1"/>
    </source>
</evidence>
<dbReference type="InterPro" id="IPR036633">
    <property type="entry name" value="Prn/Lys/Arg_de-COase_C_sf"/>
</dbReference>
<evidence type="ECO:0000256" key="5">
    <source>
        <dbReference type="ARBA" id="ARBA00023239"/>
    </source>
</evidence>
<keyword evidence="11" id="KW-1185">Reference proteome</keyword>
<reference evidence="9 11" key="2">
    <citation type="submission" date="2016-11" db="EMBL/GenBank/DDBJ databases">
        <authorList>
            <person name="Varghese N."/>
            <person name="Submissions S."/>
        </authorList>
    </citation>
    <scope>NUCLEOTIDE SEQUENCE [LARGE SCALE GENOMIC DNA]</scope>
    <source>
        <strain evidence="9 11">DSM 7308</strain>
    </source>
</reference>
<dbReference type="EMBL" id="FRBG01000004">
    <property type="protein sequence ID" value="SHK68979.1"/>
    <property type="molecule type" value="Genomic_DNA"/>
</dbReference>
<dbReference type="Proteomes" id="UP000323392">
    <property type="component" value="Unassembled WGS sequence"/>
</dbReference>
<keyword evidence="4" id="KW-0663">Pyridoxal phosphate</keyword>
<dbReference type="PANTHER" id="PTHR43277">
    <property type="entry name" value="ARGININE DECARBOXYLASE"/>
    <property type="match status" value="1"/>
</dbReference>
<keyword evidence="3" id="KW-0210">Decarboxylase</keyword>
<dbReference type="CDD" id="cd00615">
    <property type="entry name" value="Orn_deC_like"/>
    <property type="match status" value="1"/>
</dbReference>
<dbReference type="Gene3D" id="3.90.100.10">
    <property type="entry name" value="Orn/Lys/Arg decarboxylase, C-terminal domain"/>
    <property type="match status" value="1"/>
</dbReference>
<evidence type="ECO:0000313" key="10">
    <source>
        <dbReference type="Proteomes" id="UP000092605"/>
    </source>
</evidence>
<dbReference type="PANTHER" id="PTHR43277:SF4">
    <property type="entry name" value="ARGININE DECARBOXYLASE"/>
    <property type="match status" value="1"/>
</dbReference>
<sequence>MKRLDQTMTPLFTALKEYHSKNVIPFDVPGHKHGLGIKELAQFFGKTVLEVDVNSMKCLDNLSNPIGVIAEAEELAADAYWADYAYFMVNGTSSAVQAMIMSVCEPGDKIILPRNAHKSATSAIILSGAIPVYIQPEINEELGIAMGVSVQEIERAIGKHPDAKAIFLVNPTYYGAISDLASIVKIAHRNGIAVLVDEAHGAHMHFHPDLPESAMSVGADMSAVSMHKTGGSLTQSSILLVRDGIVDAKHVRTTINLTQTTSASYLLMSSLDVARKQLATQGEEMLDNILSLVREAREKINKIDGLYAFGREIIDTPGVYDFDETKLGVNVRKLGLTGYEVYDILRDEYNIQVELGDNYNILAIVSLGDTKENLDKLVDALYDISIKYRRDEEIKLKKSILKNPDLIVAPRDAFYSTKHSVLLEDAVGEISGESVMVYPPGIPIIVPGEKITKDIVEYIKFLKEEEVILQGTQDPYVDYINVLGIE</sequence>
<reference evidence="8 10" key="1">
    <citation type="submission" date="2016-02" db="EMBL/GenBank/DDBJ databases">
        <title>Draft genome sequence for Clostridium paradoxum JW-YL-7.</title>
        <authorList>
            <person name="Utturkar S.M."/>
            <person name="Lancaster A."/>
            <person name="Poole F.L."/>
            <person name="Adams M.W."/>
            <person name="Brown S.D."/>
        </authorList>
    </citation>
    <scope>NUCLEOTIDE SEQUENCE [LARGE SCALE GENOMIC DNA]</scope>
    <source>
        <strain evidence="8 10">JW-YL-7</strain>
    </source>
</reference>
<comment type="cofactor">
    <cofactor evidence="1">
        <name>pyridoxal 5'-phosphate</name>
        <dbReference type="ChEBI" id="CHEBI:597326"/>
    </cofactor>
</comment>